<evidence type="ECO:0000313" key="10">
    <source>
        <dbReference type="Proteomes" id="UP000628448"/>
    </source>
</evidence>
<reference evidence="9" key="1">
    <citation type="submission" date="2020-11" db="EMBL/GenBank/DDBJ databases">
        <title>Bacterial whole genome sequence for Panacibacter sp. DH6.</title>
        <authorList>
            <person name="Le V."/>
            <person name="Ko S."/>
            <person name="Ahn C.-Y."/>
            <person name="Oh H.-M."/>
        </authorList>
    </citation>
    <scope>NUCLEOTIDE SEQUENCE</scope>
    <source>
        <strain evidence="9">DH6</strain>
    </source>
</reference>
<accession>A0A931E0V9</accession>
<dbReference type="InterPro" id="IPR011990">
    <property type="entry name" value="TPR-like_helical_dom_sf"/>
</dbReference>
<feature type="domain" description="RagB/SusD" evidence="7">
    <location>
        <begin position="341"/>
        <end position="497"/>
    </location>
</feature>
<comment type="subcellular location">
    <subcellularLocation>
        <location evidence="1">Cell outer membrane</location>
    </subcellularLocation>
</comment>
<feature type="signal peptide" evidence="6">
    <location>
        <begin position="1"/>
        <end position="21"/>
    </location>
</feature>
<keyword evidence="5" id="KW-0998">Cell outer membrane</keyword>
<feature type="chain" id="PRO_5037346255" evidence="6">
    <location>
        <begin position="22"/>
        <end position="497"/>
    </location>
</feature>
<dbReference type="CDD" id="cd08977">
    <property type="entry name" value="SusD"/>
    <property type="match status" value="1"/>
</dbReference>
<dbReference type="InterPro" id="IPR012944">
    <property type="entry name" value="SusD_RagB_dom"/>
</dbReference>
<name>A0A931E0V9_9BACT</name>
<dbReference type="InterPro" id="IPR033985">
    <property type="entry name" value="SusD-like_N"/>
</dbReference>
<proteinExistence type="inferred from homology"/>
<dbReference type="Gene3D" id="1.25.40.390">
    <property type="match status" value="1"/>
</dbReference>
<keyword evidence="3 6" id="KW-0732">Signal</keyword>
<protein>
    <submittedName>
        <fullName evidence="9">RagB/SusD family nutrient uptake outer membrane protein</fullName>
    </submittedName>
</protein>
<keyword evidence="10" id="KW-1185">Reference proteome</keyword>
<evidence type="ECO:0000313" key="9">
    <source>
        <dbReference type="EMBL" id="MBG9375390.1"/>
    </source>
</evidence>
<comment type="similarity">
    <text evidence="2">Belongs to the SusD family.</text>
</comment>
<evidence type="ECO:0000256" key="6">
    <source>
        <dbReference type="SAM" id="SignalP"/>
    </source>
</evidence>
<evidence type="ECO:0000256" key="3">
    <source>
        <dbReference type="ARBA" id="ARBA00022729"/>
    </source>
</evidence>
<comment type="caution">
    <text evidence="9">The sequence shown here is derived from an EMBL/GenBank/DDBJ whole genome shotgun (WGS) entry which is preliminary data.</text>
</comment>
<evidence type="ECO:0000256" key="4">
    <source>
        <dbReference type="ARBA" id="ARBA00023136"/>
    </source>
</evidence>
<feature type="domain" description="SusD-like N-terminal" evidence="8">
    <location>
        <begin position="96"/>
        <end position="218"/>
    </location>
</feature>
<gene>
    <name evidence="9" type="ORF">I5907_04040</name>
</gene>
<dbReference type="EMBL" id="JADWYR010000001">
    <property type="protein sequence ID" value="MBG9375390.1"/>
    <property type="molecule type" value="Genomic_DNA"/>
</dbReference>
<dbReference type="GO" id="GO:0009279">
    <property type="term" value="C:cell outer membrane"/>
    <property type="evidence" value="ECO:0007669"/>
    <property type="project" value="UniProtKB-SubCell"/>
</dbReference>
<evidence type="ECO:0000256" key="5">
    <source>
        <dbReference type="ARBA" id="ARBA00023237"/>
    </source>
</evidence>
<evidence type="ECO:0000259" key="8">
    <source>
        <dbReference type="Pfam" id="PF14322"/>
    </source>
</evidence>
<dbReference type="SUPFAM" id="SSF48452">
    <property type="entry name" value="TPR-like"/>
    <property type="match status" value="1"/>
</dbReference>
<dbReference type="RefSeq" id="WP_196989444.1">
    <property type="nucleotide sequence ID" value="NZ_JADWYR010000001.1"/>
</dbReference>
<organism evidence="9 10">
    <name type="scientific">Panacibacter microcysteis</name>
    <dbReference type="NCBI Taxonomy" id="2793269"/>
    <lineage>
        <taxon>Bacteria</taxon>
        <taxon>Pseudomonadati</taxon>
        <taxon>Bacteroidota</taxon>
        <taxon>Chitinophagia</taxon>
        <taxon>Chitinophagales</taxon>
        <taxon>Chitinophagaceae</taxon>
        <taxon>Panacibacter</taxon>
    </lineage>
</organism>
<keyword evidence="4" id="KW-0472">Membrane</keyword>
<evidence type="ECO:0000256" key="2">
    <source>
        <dbReference type="ARBA" id="ARBA00006275"/>
    </source>
</evidence>
<dbReference type="Pfam" id="PF14322">
    <property type="entry name" value="SusD-like_3"/>
    <property type="match status" value="1"/>
</dbReference>
<dbReference type="Proteomes" id="UP000628448">
    <property type="component" value="Unassembled WGS sequence"/>
</dbReference>
<dbReference type="AlphaFoldDB" id="A0A931E0V9"/>
<sequence>MNLYKKLTVLSLCFIAGLACNKNDINLSPLNVTEDAYFATEQQFTKAVYGVYAKLSDLYWYNAGNSVIPLTYLPGDDITITGQDEFEDFGSLQPSSGRIDYYYTHTYQIISRANILLEKIAAENGVYTTAGLKDNHKGEALFLRGLAFYNLWNVFGTAPVVLERVTSTDQFNAASSAGTQLLDQAIADFTDAAALLPIVWEESQRGRATQNAANGMLGKSLVFRASATKNQQDYVAAITAFNKITGVSLVADFGANTAADAENNSESLFEFQATQPYGGDNVWLDNDFNDAIGSTSAFWGFYSNSWALFGAAPHIATAKLLNAFDEGDPRLPLTLDAATLSISKYVTRDQLTQSGVASANNPRILRYADVLLLKAEAILQSGGNASEAIALINEVRTRARNMVSGGTVPASYTTTETNTSTVMDWIMHERLIELAGEGQRWFDLKRWHQQGVITLTNATFSAANPEAMGFDASTHLYFPVPLSETDKNPNVIQNPGY</sequence>
<dbReference type="PROSITE" id="PS51257">
    <property type="entry name" value="PROKAR_LIPOPROTEIN"/>
    <property type="match status" value="1"/>
</dbReference>
<evidence type="ECO:0000256" key="1">
    <source>
        <dbReference type="ARBA" id="ARBA00004442"/>
    </source>
</evidence>
<dbReference type="Pfam" id="PF07980">
    <property type="entry name" value="SusD_RagB"/>
    <property type="match status" value="1"/>
</dbReference>
<evidence type="ECO:0000259" key="7">
    <source>
        <dbReference type="Pfam" id="PF07980"/>
    </source>
</evidence>